<dbReference type="PANTHER" id="PTHR41248:SF1">
    <property type="entry name" value="NORD PROTEIN"/>
    <property type="match status" value="1"/>
</dbReference>
<evidence type="ECO:0000259" key="1">
    <source>
        <dbReference type="PROSITE" id="PS50234"/>
    </source>
</evidence>
<gene>
    <name evidence="2" type="ORF">J9253_17530</name>
</gene>
<dbReference type="SMART" id="SM00327">
    <property type="entry name" value="VWA"/>
    <property type="match status" value="1"/>
</dbReference>
<reference evidence="2 3" key="1">
    <citation type="submission" date="2021-04" db="EMBL/GenBank/DDBJ databases">
        <title>Genomics, taxonomy and metabolism of representatives of sulfur bacteria of the genus Thiothrix: Thiothrix fructosivorans QT, Thiothrix unzii A1T and three new species, Thiothrix subterranea sp. nov., Thiothrix litoralis sp. nov. and 'Candidatus Thiothrix anitrata' sp. nov.</title>
        <authorList>
            <person name="Ravin N.V."/>
            <person name="Smolyakov D."/>
            <person name="Rudenko T.S."/>
            <person name="Mardanov A.V."/>
            <person name="Beletsky A.V."/>
            <person name="Markov N.D."/>
            <person name="Fomenkov A.I."/>
            <person name="Roberts R.J."/>
            <person name="Karnachuk O.V."/>
            <person name="Novikov A."/>
            <person name="Grabovich M.Y."/>
        </authorList>
    </citation>
    <scope>NUCLEOTIDE SEQUENCE [LARGE SCALE GENOMIC DNA]</scope>
    <source>
        <strain evidence="2 3">AS</strain>
    </source>
</reference>
<dbReference type="RefSeq" id="WP_210222159.1">
    <property type="nucleotide sequence ID" value="NZ_CP072801.1"/>
</dbReference>
<dbReference type="InterPro" id="IPR002035">
    <property type="entry name" value="VWF_A"/>
</dbReference>
<keyword evidence="3" id="KW-1185">Reference proteome</keyword>
<dbReference type="Pfam" id="PF00092">
    <property type="entry name" value="VWA"/>
    <property type="match status" value="1"/>
</dbReference>
<organism evidence="2 3">
    <name type="scientific">Thiothrix litoralis</name>
    <dbReference type="NCBI Taxonomy" id="2891210"/>
    <lineage>
        <taxon>Bacteria</taxon>
        <taxon>Pseudomonadati</taxon>
        <taxon>Pseudomonadota</taxon>
        <taxon>Gammaproteobacteria</taxon>
        <taxon>Thiotrichales</taxon>
        <taxon>Thiotrichaceae</taxon>
        <taxon>Thiothrix</taxon>
    </lineage>
</organism>
<dbReference type="InterPro" id="IPR051928">
    <property type="entry name" value="NorD/CobT"/>
</dbReference>
<proteinExistence type="predicted"/>
<dbReference type="SUPFAM" id="SSF53300">
    <property type="entry name" value="vWA-like"/>
    <property type="match status" value="1"/>
</dbReference>
<dbReference type="EMBL" id="CP072801">
    <property type="protein sequence ID" value="QTR45770.1"/>
    <property type="molecule type" value="Genomic_DNA"/>
</dbReference>
<dbReference type="PROSITE" id="PS50234">
    <property type="entry name" value="VWFA"/>
    <property type="match status" value="1"/>
</dbReference>
<protein>
    <submittedName>
        <fullName evidence="2">VWA domain-containing protein</fullName>
    </submittedName>
</protein>
<evidence type="ECO:0000313" key="2">
    <source>
        <dbReference type="EMBL" id="QTR45770.1"/>
    </source>
</evidence>
<evidence type="ECO:0000313" key="3">
    <source>
        <dbReference type="Proteomes" id="UP000672039"/>
    </source>
</evidence>
<feature type="domain" description="VWFA" evidence="1">
    <location>
        <begin position="591"/>
        <end position="777"/>
    </location>
</feature>
<dbReference type="InterPro" id="IPR036465">
    <property type="entry name" value="vWFA_dom_sf"/>
</dbReference>
<dbReference type="PANTHER" id="PTHR41248">
    <property type="entry name" value="NORD PROTEIN"/>
    <property type="match status" value="1"/>
</dbReference>
<dbReference type="CDD" id="cd01454">
    <property type="entry name" value="vWA_norD_type"/>
    <property type="match status" value="1"/>
</dbReference>
<dbReference type="Gene3D" id="3.40.50.410">
    <property type="entry name" value="von Willebrand factor, type A domain"/>
    <property type="match status" value="1"/>
</dbReference>
<dbReference type="Proteomes" id="UP000672039">
    <property type="component" value="Chromosome"/>
</dbReference>
<accession>A0ABX7WQG2</accession>
<sequence length="783" mass="87734">MAIQLSDYQDILDELGETANAVLEANWHDAARVFTPRGLDTYLRGAAGLNALGRGTDLVEAFLESAPLVAREIGEEAVSELLSAAIKMYSRTSAAVLVMLFSTAPTAATRLGELELFKGYLALLNTLLAQAPRGLRPMLSKLDVLMGYLTLGGLRRWAMWGVAAYRNKFDEQVAYFGLDSEDSQTIMKKEQRGVLFVDVQRRLIMYLRALWGKDFFLRPTSGDFETREGYRPYIEHYFIHLPDAFDDYSSEANAATEDKIAGMEIYRAAAAHAAAHIVHSRYDPLAEALSSLQKAMIGLVEDARVEALAIKAFPGLKQLWLKLLPADPTQTNSTGALLDRMARAMADENDNNDDHPLVEAAQALFRQASGRLEEERLAWEIGRELAKQAEALNIGFNPNKDLPANPYRDDNRYLWQDQTDEADGVLLPGQTKQVRKYVSVMEMWNNLDVEFAGDDAQEVWVLATEWFHDDGKSLNEKEGKAPMASPVHYPEWDYQTQLERPNWVTVLEKRPKLGEVAEIDAAIERHKPIIQRLKHLIEAVQPQGVVRQRKQEDGDTIDINAAVDAMISIRMGSQPDPRINIRTHLQIRDLSVVLLIDLSESTNDQVRDAEEGVTVLDMAREAAALLAEALNKVGDPFAIHGFDSNGRHDVEYYRIKDFDAPYSDMTKGRLAGMQGQLSTRMGAALRHAGSLLAQRSSQKKLVILLTDGEPADNDVRDPQYLRFDTKKAVEELGRNGIRTFCLSLDPYADQYVSNIFGAKNYLVLDHVTRLPEKLPALYLSMTR</sequence>
<name>A0ABX7WQG2_9GAMM</name>